<dbReference type="InterPro" id="IPR012967">
    <property type="entry name" value="COMT_dimerisation"/>
</dbReference>
<dbReference type="Proteomes" id="UP001356095">
    <property type="component" value="Unassembled WGS sequence"/>
</dbReference>
<dbReference type="PIRSF" id="PIRSF005739">
    <property type="entry name" value="O-mtase"/>
    <property type="match status" value="1"/>
</dbReference>
<dbReference type="Gene3D" id="1.10.287.1350">
    <property type="match status" value="1"/>
</dbReference>
<dbReference type="Pfam" id="PF00891">
    <property type="entry name" value="Methyltransf_2"/>
    <property type="match status" value="1"/>
</dbReference>
<proteinExistence type="predicted"/>
<sequence>MNTKNAGHHNTAMRRTIMGFIVSQTVCAVSRVGIPDLLAHGPRDVAGLAEASGTDPGALARFLRVLAAEEILVEVEPGVYALSPTGELLRGDIPGSLRHFTELMSAEAYTVWGAAEESLRGGGPAFPSVFGLPYFEWLAVRPEAAERFDRSQAGLVELRLLPLLEWDWPGACSVVDVGGGDGALLRRLLDDHPHLSATLLDLPHVVGNAEEDGIARVGGNFLEEVPAGADVYVLSQILHDWDDTDALSVLRACREAMPAHGRLLVVEQVLRGGGGPDPALLLDLHMLVLLGGRERDRREWESLFERGGFILTSVRTGPRSTLLEALPEG</sequence>
<evidence type="ECO:0000256" key="2">
    <source>
        <dbReference type="ARBA" id="ARBA00022679"/>
    </source>
</evidence>
<keyword evidence="3" id="KW-0949">S-adenosyl-L-methionine</keyword>
<evidence type="ECO:0000259" key="5">
    <source>
        <dbReference type="Pfam" id="PF08100"/>
    </source>
</evidence>
<gene>
    <name evidence="6" type="ORF">Q8791_10620</name>
</gene>
<dbReference type="GO" id="GO:0032259">
    <property type="term" value="P:methylation"/>
    <property type="evidence" value="ECO:0007669"/>
    <property type="project" value="UniProtKB-KW"/>
</dbReference>
<dbReference type="EMBL" id="JAUZMY010000008">
    <property type="protein sequence ID" value="MEE2037672.1"/>
    <property type="molecule type" value="Genomic_DNA"/>
</dbReference>
<dbReference type="PROSITE" id="PS51683">
    <property type="entry name" value="SAM_OMT_II"/>
    <property type="match status" value="1"/>
</dbReference>
<feature type="domain" description="O-methyltransferase dimerisation" evidence="5">
    <location>
        <begin position="16"/>
        <end position="89"/>
    </location>
</feature>
<feature type="domain" description="O-methyltransferase C-terminal" evidence="4">
    <location>
        <begin position="117"/>
        <end position="309"/>
    </location>
</feature>
<dbReference type="PANTHER" id="PTHR43712:SF2">
    <property type="entry name" value="O-METHYLTRANSFERASE CICE"/>
    <property type="match status" value="1"/>
</dbReference>
<evidence type="ECO:0000256" key="3">
    <source>
        <dbReference type="ARBA" id="ARBA00022691"/>
    </source>
</evidence>
<evidence type="ECO:0000313" key="6">
    <source>
        <dbReference type="EMBL" id="MEE2037672.1"/>
    </source>
</evidence>
<dbReference type="GO" id="GO:0008168">
    <property type="term" value="F:methyltransferase activity"/>
    <property type="evidence" value="ECO:0007669"/>
    <property type="project" value="UniProtKB-KW"/>
</dbReference>
<dbReference type="SUPFAM" id="SSF46785">
    <property type="entry name" value="Winged helix' DNA-binding domain"/>
    <property type="match status" value="1"/>
</dbReference>
<dbReference type="InterPro" id="IPR016461">
    <property type="entry name" value="COMT-like"/>
</dbReference>
<dbReference type="InterPro" id="IPR036388">
    <property type="entry name" value="WH-like_DNA-bd_sf"/>
</dbReference>
<reference evidence="6 7" key="1">
    <citation type="submission" date="2023-08" db="EMBL/GenBank/DDBJ databases">
        <authorList>
            <person name="Girao M."/>
            <person name="Carvalho M.F."/>
        </authorList>
    </citation>
    <scope>NUCLEOTIDE SEQUENCE [LARGE SCALE GENOMIC DNA]</scope>
    <source>
        <strain evidence="6 7">CT-R113</strain>
    </source>
</reference>
<evidence type="ECO:0000313" key="7">
    <source>
        <dbReference type="Proteomes" id="UP001356095"/>
    </source>
</evidence>
<dbReference type="Gene3D" id="3.40.50.150">
    <property type="entry name" value="Vaccinia Virus protein VP39"/>
    <property type="match status" value="1"/>
</dbReference>
<dbReference type="Pfam" id="PF08100">
    <property type="entry name" value="Dimerisation"/>
    <property type="match status" value="1"/>
</dbReference>
<evidence type="ECO:0000259" key="4">
    <source>
        <dbReference type="Pfam" id="PF00891"/>
    </source>
</evidence>
<dbReference type="InterPro" id="IPR029063">
    <property type="entry name" value="SAM-dependent_MTases_sf"/>
</dbReference>
<keyword evidence="1 6" id="KW-0489">Methyltransferase</keyword>
<keyword evidence="2" id="KW-0808">Transferase</keyword>
<protein>
    <submittedName>
        <fullName evidence="6">Methyltransferase</fullName>
    </submittedName>
</protein>
<evidence type="ECO:0000256" key="1">
    <source>
        <dbReference type="ARBA" id="ARBA00022603"/>
    </source>
</evidence>
<dbReference type="PANTHER" id="PTHR43712">
    <property type="entry name" value="PUTATIVE (AFU_ORTHOLOGUE AFUA_4G14580)-RELATED"/>
    <property type="match status" value="1"/>
</dbReference>
<accession>A0ABU7K6L8</accession>
<comment type="caution">
    <text evidence="6">The sequence shown here is derived from an EMBL/GenBank/DDBJ whole genome shotgun (WGS) entry which is preliminary data.</text>
</comment>
<organism evidence="6 7">
    <name type="scientific">Nocardiopsis codii</name>
    <dbReference type="NCBI Taxonomy" id="3065942"/>
    <lineage>
        <taxon>Bacteria</taxon>
        <taxon>Bacillati</taxon>
        <taxon>Actinomycetota</taxon>
        <taxon>Actinomycetes</taxon>
        <taxon>Streptosporangiales</taxon>
        <taxon>Nocardiopsidaceae</taxon>
        <taxon>Nocardiopsis</taxon>
    </lineage>
</organism>
<dbReference type="Gene3D" id="1.10.10.10">
    <property type="entry name" value="Winged helix-like DNA-binding domain superfamily/Winged helix DNA-binding domain"/>
    <property type="match status" value="1"/>
</dbReference>
<name>A0ABU7K6L8_9ACTN</name>
<dbReference type="InterPro" id="IPR036390">
    <property type="entry name" value="WH_DNA-bd_sf"/>
</dbReference>
<dbReference type="InterPro" id="IPR001077">
    <property type="entry name" value="COMT_C"/>
</dbReference>
<dbReference type="SUPFAM" id="SSF53335">
    <property type="entry name" value="S-adenosyl-L-methionine-dependent methyltransferases"/>
    <property type="match status" value="1"/>
</dbReference>
<keyword evidence="7" id="KW-1185">Reference proteome</keyword>
<dbReference type="RefSeq" id="WP_330091466.1">
    <property type="nucleotide sequence ID" value="NZ_JAUZMY010000008.1"/>
</dbReference>